<feature type="compositionally biased region" description="Polar residues" evidence="1">
    <location>
        <begin position="89"/>
        <end position="100"/>
    </location>
</feature>
<organism evidence="2 3">
    <name type="scientific">Zea mays</name>
    <name type="common">Maize</name>
    <dbReference type="NCBI Taxonomy" id="4577"/>
    <lineage>
        <taxon>Eukaryota</taxon>
        <taxon>Viridiplantae</taxon>
        <taxon>Streptophyta</taxon>
        <taxon>Embryophyta</taxon>
        <taxon>Tracheophyta</taxon>
        <taxon>Spermatophyta</taxon>
        <taxon>Magnoliopsida</taxon>
        <taxon>Liliopsida</taxon>
        <taxon>Poales</taxon>
        <taxon>Poaceae</taxon>
        <taxon>PACMAD clade</taxon>
        <taxon>Panicoideae</taxon>
        <taxon>Andropogonodae</taxon>
        <taxon>Andropogoneae</taxon>
        <taxon>Tripsacinae</taxon>
        <taxon>Zea</taxon>
    </lineage>
</organism>
<reference evidence="3" key="1">
    <citation type="submission" date="2015-12" db="EMBL/GenBank/DDBJ databases">
        <title>Update maize B73 reference genome by single molecule sequencing technologies.</title>
        <authorList>
            <consortium name="Maize Genome Sequencing Project"/>
            <person name="Ware D."/>
        </authorList>
    </citation>
    <scope>NUCLEOTIDE SEQUENCE [LARGE SCALE GENOMIC DNA]</scope>
    <source>
        <strain evidence="3">cv. B73</strain>
    </source>
</reference>
<evidence type="ECO:0000313" key="2">
    <source>
        <dbReference type="EnsemblPlants" id="Zm00001eb135510_P001"/>
    </source>
</evidence>
<dbReference type="InParanoid" id="A0A804N507"/>
<evidence type="ECO:0000313" key="3">
    <source>
        <dbReference type="Proteomes" id="UP000007305"/>
    </source>
</evidence>
<proteinExistence type="predicted"/>
<dbReference type="Gramene" id="Zm00001eb135510_T001">
    <property type="protein sequence ID" value="Zm00001eb135510_P001"/>
    <property type="gene ID" value="Zm00001eb135510"/>
</dbReference>
<dbReference type="Proteomes" id="UP000007305">
    <property type="component" value="Chromosome 3"/>
</dbReference>
<protein>
    <submittedName>
        <fullName evidence="2">Uncharacterized protein</fullName>
    </submittedName>
</protein>
<accession>A0A804N507</accession>
<dbReference type="EnsemblPlants" id="Zm00001eb135510_T001">
    <property type="protein sequence ID" value="Zm00001eb135510_P001"/>
    <property type="gene ID" value="Zm00001eb135510"/>
</dbReference>
<keyword evidence="3" id="KW-1185">Reference proteome</keyword>
<evidence type="ECO:0000256" key="1">
    <source>
        <dbReference type="SAM" id="MobiDB-lite"/>
    </source>
</evidence>
<reference evidence="2" key="3">
    <citation type="submission" date="2021-05" db="UniProtKB">
        <authorList>
            <consortium name="EnsemblPlants"/>
        </authorList>
    </citation>
    <scope>IDENTIFICATION</scope>
    <source>
        <strain evidence="2">cv. B73</strain>
    </source>
</reference>
<sequence length="128" mass="14342">MLSTRPVSDGSATDRIGGRAIFGYAAAAVVLVRPLRVSSSWEHHHPNASLQAQAQAQDRHALSENQYTSDQDWNTRRKYRKRRREATESDSLPSQSTTDLTSPHLTYSVRLTSEAIACSIMILEKIFI</sequence>
<dbReference type="AlphaFoldDB" id="A0A804N507"/>
<reference evidence="2" key="2">
    <citation type="submission" date="2019-07" db="EMBL/GenBank/DDBJ databases">
        <authorList>
            <person name="Seetharam A."/>
            <person name="Woodhouse M."/>
            <person name="Cannon E."/>
        </authorList>
    </citation>
    <scope>NUCLEOTIDE SEQUENCE [LARGE SCALE GENOMIC DNA]</scope>
    <source>
        <strain evidence="2">cv. B73</strain>
    </source>
</reference>
<feature type="region of interest" description="Disordered" evidence="1">
    <location>
        <begin position="42"/>
        <end position="100"/>
    </location>
</feature>
<feature type="compositionally biased region" description="Polar residues" evidence="1">
    <location>
        <begin position="63"/>
        <end position="72"/>
    </location>
</feature>
<name>A0A804N507_MAIZE</name>